<dbReference type="GO" id="GO:0019888">
    <property type="term" value="F:protein phosphatase regulator activity"/>
    <property type="evidence" value="ECO:0007669"/>
    <property type="project" value="InterPro"/>
</dbReference>
<protein>
    <submittedName>
        <fullName evidence="2">Uncharacterized protein</fullName>
    </submittedName>
</protein>
<dbReference type="GO" id="GO:0007165">
    <property type="term" value="P:signal transduction"/>
    <property type="evidence" value="ECO:0007669"/>
    <property type="project" value="InterPro"/>
</dbReference>
<proteinExistence type="predicted"/>
<dbReference type="GO" id="GO:0000159">
    <property type="term" value="C:protein phosphatase type 2A complex"/>
    <property type="evidence" value="ECO:0007669"/>
    <property type="project" value="InterPro"/>
</dbReference>
<dbReference type="Gene3D" id="1.25.10.10">
    <property type="entry name" value="Leucine-rich Repeat Variant"/>
    <property type="match status" value="1"/>
</dbReference>
<feature type="region of interest" description="Disordered" evidence="1">
    <location>
        <begin position="1"/>
        <end position="38"/>
    </location>
</feature>
<dbReference type="InterPro" id="IPR016024">
    <property type="entry name" value="ARM-type_fold"/>
</dbReference>
<dbReference type="SUPFAM" id="SSF48371">
    <property type="entry name" value="ARM repeat"/>
    <property type="match status" value="1"/>
</dbReference>
<organism evidence="2">
    <name type="scientific">Mucochytrium quahogii</name>
    <dbReference type="NCBI Taxonomy" id="96639"/>
    <lineage>
        <taxon>Eukaryota</taxon>
        <taxon>Sar</taxon>
        <taxon>Stramenopiles</taxon>
        <taxon>Bigyra</taxon>
        <taxon>Labyrinthulomycetes</taxon>
        <taxon>Thraustochytrida</taxon>
        <taxon>Thraustochytriidae</taxon>
        <taxon>Mucochytrium</taxon>
    </lineage>
</organism>
<dbReference type="Pfam" id="PF01603">
    <property type="entry name" value="B56"/>
    <property type="match status" value="1"/>
</dbReference>
<name>A0A7S2W932_9STRA</name>
<feature type="compositionally biased region" description="Basic residues" evidence="1">
    <location>
        <begin position="1"/>
        <end position="25"/>
    </location>
</feature>
<sequence>MVLSIRHNKRRLSPRGKPFHRRTRPRSASWSVSSPDVKGTKRKLDGGIYLIQPSEIVFSAERASVHPENATPQLDGETVPFKSIQLRKRSLSFADYLAEDAKSVGSGDGEPVPKDILVDSMYNFLFSMDSPQQVSVEHVVVEMLNLGTREEEERRIKHALFSAFLKEDVEYSLIPNGASWFERTQLISFLLAYTIEEVGLRRNEWVELLNDDDVVAQEIPEFLLLKTIVKKYPKLRRFLLQIIHTSIAEYVTTNVEFTSSSSEKDLVAAPFVILNCLAHDVLSICRKHSVGAKAMREETQVASRLFLGTLSKARKLLPLGLGANIATAQLNSIIVQLIKMNPEVVSNCIIARMTRSWPDNGSITSLLYLDILDTFLHLCPVDIIVGTALHTNIFNCLNDQLFSSNSQYVRRAIQILGAPHVILNLIAQYEPIRKSTTTCLFGTSRSHWCETIRELTEELFDALLDFA</sequence>
<reference evidence="2" key="1">
    <citation type="submission" date="2021-01" db="EMBL/GenBank/DDBJ databases">
        <authorList>
            <person name="Corre E."/>
            <person name="Pelletier E."/>
            <person name="Niang G."/>
            <person name="Scheremetjew M."/>
            <person name="Finn R."/>
            <person name="Kale V."/>
            <person name="Holt S."/>
            <person name="Cochrane G."/>
            <person name="Meng A."/>
            <person name="Brown T."/>
            <person name="Cohen L."/>
        </authorList>
    </citation>
    <scope>NUCLEOTIDE SEQUENCE</scope>
    <source>
        <strain evidence="2">NY070348D</strain>
    </source>
</reference>
<accession>A0A7S2W932</accession>
<dbReference type="EMBL" id="HBHK01007662">
    <property type="protein sequence ID" value="CAD9674458.1"/>
    <property type="molecule type" value="Transcribed_RNA"/>
</dbReference>
<dbReference type="AlphaFoldDB" id="A0A7S2W932"/>
<gene>
    <name evidence="2" type="ORF">QSP1433_LOCUS4704</name>
</gene>
<evidence type="ECO:0000313" key="2">
    <source>
        <dbReference type="EMBL" id="CAD9674458.1"/>
    </source>
</evidence>
<dbReference type="InterPro" id="IPR002554">
    <property type="entry name" value="PP2A_B56"/>
</dbReference>
<evidence type="ECO:0000256" key="1">
    <source>
        <dbReference type="SAM" id="MobiDB-lite"/>
    </source>
</evidence>
<dbReference type="InterPro" id="IPR011989">
    <property type="entry name" value="ARM-like"/>
</dbReference>